<accession>A0ABX2PQF8</accession>
<evidence type="ECO:0000313" key="4">
    <source>
        <dbReference type="EMBL" id="NVO56364.1"/>
    </source>
</evidence>
<proteinExistence type="predicted"/>
<evidence type="ECO:0000256" key="1">
    <source>
        <dbReference type="ARBA" id="ARBA00022737"/>
    </source>
</evidence>
<dbReference type="SUPFAM" id="SSF48452">
    <property type="entry name" value="TPR-like"/>
    <property type="match status" value="1"/>
</dbReference>
<comment type="caution">
    <text evidence="4">The sequence shown here is derived from an EMBL/GenBank/DDBJ whole genome shotgun (WGS) entry which is preliminary data.</text>
</comment>
<dbReference type="Proteomes" id="UP000630805">
    <property type="component" value="Unassembled WGS sequence"/>
</dbReference>
<reference evidence="4 5" key="1">
    <citation type="submission" date="2020-06" db="EMBL/GenBank/DDBJ databases">
        <authorList>
            <person name="Cao W.R."/>
        </authorList>
    </citation>
    <scope>NUCLEOTIDE SEQUENCE [LARGE SCALE GENOMIC DNA]</scope>
    <source>
        <strain evidence="4 5">B1Z28</strain>
    </source>
</reference>
<dbReference type="RefSeq" id="WP_176864748.1">
    <property type="nucleotide sequence ID" value="NZ_JABXWT010000004.1"/>
</dbReference>
<keyword evidence="2 3" id="KW-0802">TPR repeat</keyword>
<dbReference type="SMART" id="SM00028">
    <property type="entry name" value="TPR"/>
    <property type="match status" value="3"/>
</dbReference>
<dbReference type="Gene3D" id="1.25.40.10">
    <property type="entry name" value="Tetratricopeptide repeat domain"/>
    <property type="match status" value="1"/>
</dbReference>
<protein>
    <recommendedName>
        <fullName evidence="6">Tetratricopeptide repeat protein</fullName>
    </recommendedName>
</protein>
<dbReference type="PROSITE" id="PS50005">
    <property type="entry name" value="TPR"/>
    <property type="match status" value="1"/>
</dbReference>
<dbReference type="InterPro" id="IPR019734">
    <property type="entry name" value="TPR_rpt"/>
</dbReference>
<dbReference type="Pfam" id="PF14559">
    <property type="entry name" value="TPR_19"/>
    <property type="match status" value="1"/>
</dbReference>
<gene>
    <name evidence="4" type="ORF">HW561_11240</name>
</gene>
<dbReference type="InterPro" id="IPR050498">
    <property type="entry name" value="Ycf3"/>
</dbReference>
<evidence type="ECO:0000256" key="3">
    <source>
        <dbReference type="PROSITE-ProRule" id="PRU00339"/>
    </source>
</evidence>
<evidence type="ECO:0000256" key="2">
    <source>
        <dbReference type="ARBA" id="ARBA00022803"/>
    </source>
</evidence>
<keyword evidence="1" id="KW-0677">Repeat</keyword>
<dbReference type="PANTHER" id="PTHR44858:SF1">
    <property type="entry name" value="UDP-N-ACETYLGLUCOSAMINE--PEPTIDE N-ACETYLGLUCOSAMINYLTRANSFERASE SPINDLY-RELATED"/>
    <property type="match status" value="1"/>
</dbReference>
<dbReference type="PANTHER" id="PTHR44858">
    <property type="entry name" value="TETRATRICOPEPTIDE REPEAT PROTEIN 6"/>
    <property type="match status" value="1"/>
</dbReference>
<organism evidence="4 5">
    <name type="scientific">Ruegeria haliotis</name>
    <dbReference type="NCBI Taxonomy" id="2747601"/>
    <lineage>
        <taxon>Bacteria</taxon>
        <taxon>Pseudomonadati</taxon>
        <taxon>Pseudomonadota</taxon>
        <taxon>Alphaproteobacteria</taxon>
        <taxon>Rhodobacterales</taxon>
        <taxon>Roseobacteraceae</taxon>
        <taxon>Ruegeria</taxon>
    </lineage>
</organism>
<feature type="repeat" description="TPR" evidence="3">
    <location>
        <begin position="99"/>
        <end position="132"/>
    </location>
</feature>
<evidence type="ECO:0008006" key="6">
    <source>
        <dbReference type="Google" id="ProtNLM"/>
    </source>
</evidence>
<name>A0ABX2PQF8_9RHOB</name>
<dbReference type="InterPro" id="IPR011990">
    <property type="entry name" value="TPR-like_helical_dom_sf"/>
</dbReference>
<sequence>MHIRLAALIIVAATLLLSLNSPSRTEINYPKLVETCQGGSAQLSEIISACTQLIETEDVPSEYRLAFLTDRGWAFFCNSQYDLALADENHILEVLPEDLAALRARAHIYEAMGDRTAAEADLVKALQIAPDNPRILFHKAEFDDDHGEHDSAYAGVRRVLEIDPDFPGAAEKEVTYLMTSGEFDAAEERLEAAELKWPDEDWVYYRDLQLHVLFTKDIEKALNATSNMARVAPGVYSELYYPALVHMRLGDEKTAIDYISGYGPRLIEEKNPESGWWGQFTRMIATWYVVGNRERHIHQGMAYAYMQRPDLAMVEYETFLNETGRNGKKLLAYMVRQDLQSIDQRKFRFSEAYRRDVLVEYIEVLASKSGFPIIEVQ</sequence>
<dbReference type="EMBL" id="JABXWT010000004">
    <property type="protein sequence ID" value="NVO56364.1"/>
    <property type="molecule type" value="Genomic_DNA"/>
</dbReference>
<evidence type="ECO:0000313" key="5">
    <source>
        <dbReference type="Proteomes" id="UP000630805"/>
    </source>
</evidence>
<keyword evidence="5" id="KW-1185">Reference proteome</keyword>